<dbReference type="GO" id="GO:0010484">
    <property type="term" value="F:histone H3 acetyltransferase activity"/>
    <property type="evidence" value="ECO:0007669"/>
    <property type="project" value="TreeGrafter"/>
</dbReference>
<dbReference type="Pfam" id="PF00439">
    <property type="entry name" value="Bromodomain"/>
    <property type="match status" value="1"/>
</dbReference>
<evidence type="ECO:0000256" key="3">
    <source>
        <dbReference type="SAM" id="MobiDB-lite"/>
    </source>
</evidence>
<evidence type="ECO:0000313" key="6">
    <source>
        <dbReference type="Proteomes" id="UP000230750"/>
    </source>
</evidence>
<evidence type="ECO:0000256" key="2">
    <source>
        <dbReference type="PROSITE-ProRule" id="PRU00035"/>
    </source>
</evidence>
<dbReference type="GO" id="GO:0045944">
    <property type="term" value="P:positive regulation of transcription by RNA polymerase II"/>
    <property type="evidence" value="ECO:0007669"/>
    <property type="project" value="TreeGrafter"/>
</dbReference>
<name>A0A2G8LQA8_STIJA</name>
<dbReference type="OrthoDB" id="1937912at2759"/>
<dbReference type="Gene3D" id="1.20.920.10">
    <property type="entry name" value="Bromodomain-like"/>
    <property type="match status" value="1"/>
</dbReference>
<evidence type="ECO:0000256" key="1">
    <source>
        <dbReference type="ARBA" id="ARBA00023117"/>
    </source>
</evidence>
<accession>A0A2G8LQA8</accession>
<dbReference type="EMBL" id="MRZV01000012">
    <property type="protein sequence ID" value="PIK62425.1"/>
    <property type="molecule type" value="Genomic_DNA"/>
</dbReference>
<dbReference type="GO" id="GO:0140672">
    <property type="term" value="C:ATAC complex"/>
    <property type="evidence" value="ECO:0007669"/>
    <property type="project" value="TreeGrafter"/>
</dbReference>
<dbReference type="InterPro" id="IPR036427">
    <property type="entry name" value="Bromodomain-like_sf"/>
</dbReference>
<feature type="region of interest" description="Disordered" evidence="3">
    <location>
        <begin position="177"/>
        <end position="197"/>
    </location>
</feature>
<gene>
    <name evidence="5" type="ORF">BSL78_00625</name>
</gene>
<comment type="caution">
    <text evidence="5">The sequence shown here is derived from an EMBL/GenBank/DDBJ whole genome shotgun (WGS) entry which is preliminary data.</text>
</comment>
<reference evidence="5 6" key="1">
    <citation type="journal article" date="2017" name="PLoS Biol.">
        <title>The sea cucumber genome provides insights into morphological evolution and visceral regeneration.</title>
        <authorList>
            <person name="Zhang X."/>
            <person name="Sun L."/>
            <person name="Yuan J."/>
            <person name="Sun Y."/>
            <person name="Gao Y."/>
            <person name="Zhang L."/>
            <person name="Li S."/>
            <person name="Dai H."/>
            <person name="Hamel J.F."/>
            <person name="Liu C."/>
            <person name="Yu Y."/>
            <person name="Liu S."/>
            <person name="Lin W."/>
            <person name="Guo K."/>
            <person name="Jin S."/>
            <person name="Xu P."/>
            <person name="Storey K.B."/>
            <person name="Huan P."/>
            <person name="Zhang T."/>
            <person name="Zhou Y."/>
            <person name="Zhang J."/>
            <person name="Lin C."/>
            <person name="Li X."/>
            <person name="Xing L."/>
            <person name="Huo D."/>
            <person name="Sun M."/>
            <person name="Wang L."/>
            <person name="Mercier A."/>
            <person name="Li F."/>
            <person name="Yang H."/>
            <person name="Xiang J."/>
        </authorList>
    </citation>
    <scope>NUCLEOTIDE SEQUENCE [LARGE SCALE GENOMIC DNA]</scope>
    <source>
        <strain evidence="5">Shaxun</strain>
        <tissue evidence="5">Muscle</tissue>
    </source>
</reference>
<keyword evidence="5" id="KW-0808">Transferase</keyword>
<proteinExistence type="predicted"/>
<dbReference type="SUPFAM" id="SSF47370">
    <property type="entry name" value="Bromodomain"/>
    <property type="match status" value="1"/>
</dbReference>
<keyword evidence="6" id="KW-1185">Reference proteome</keyword>
<dbReference type="PROSITE" id="PS50014">
    <property type="entry name" value="BROMODOMAIN_2"/>
    <property type="match status" value="1"/>
</dbReference>
<organism evidence="5 6">
    <name type="scientific">Stichopus japonicus</name>
    <name type="common">Sea cucumber</name>
    <dbReference type="NCBI Taxonomy" id="307972"/>
    <lineage>
        <taxon>Eukaryota</taxon>
        <taxon>Metazoa</taxon>
        <taxon>Echinodermata</taxon>
        <taxon>Eleutherozoa</taxon>
        <taxon>Echinozoa</taxon>
        <taxon>Holothuroidea</taxon>
        <taxon>Aspidochirotacea</taxon>
        <taxon>Aspidochirotida</taxon>
        <taxon>Stichopodidae</taxon>
        <taxon>Apostichopus</taxon>
    </lineage>
</organism>
<dbReference type="PANTHER" id="PTHR45750:SF3">
    <property type="entry name" value="HISTONE ACETYLTRANSFERASE"/>
    <property type="match status" value="1"/>
</dbReference>
<keyword evidence="1 2" id="KW-0103">Bromodomain</keyword>
<dbReference type="InterPro" id="IPR037800">
    <property type="entry name" value="GCN5"/>
</dbReference>
<sequence length="219" mass="24604">MGCQLNPKIIYTEFSHIIHKQKEIVKKLIERKQEQQRTVYPGLTCFKDGVRQIPIESIPGLIDAGWRPPPEKPKGPVVTEDQMQNAFKMILTATKNHTSAWPFLKPVEKTEAPDYYEYIKYPMGGSIKGKSGRKPLGIKTVKWEACLSHKQLITGSIPLLDGKRGLPLHLCHSTSPQSWPQGWTPPPHPAAMPGTHSPVRPDKPPLVFWFLALAKGYGD</sequence>
<feature type="domain" description="Bromo" evidence="4">
    <location>
        <begin position="95"/>
        <end position="123"/>
    </location>
</feature>
<dbReference type="STRING" id="307972.A0A2G8LQA8"/>
<evidence type="ECO:0000259" key="4">
    <source>
        <dbReference type="PROSITE" id="PS50014"/>
    </source>
</evidence>
<protein>
    <submittedName>
        <fullName evidence="5">Histone acetyltransferase KAT2B</fullName>
    </submittedName>
</protein>
<dbReference type="AlphaFoldDB" id="A0A2G8LQA8"/>
<dbReference type="PANTHER" id="PTHR45750">
    <property type="entry name" value="GH11602P"/>
    <property type="match status" value="1"/>
</dbReference>
<dbReference type="Proteomes" id="UP000230750">
    <property type="component" value="Unassembled WGS sequence"/>
</dbReference>
<evidence type="ECO:0000313" key="5">
    <source>
        <dbReference type="EMBL" id="PIK62425.1"/>
    </source>
</evidence>
<dbReference type="InterPro" id="IPR001487">
    <property type="entry name" value="Bromodomain"/>
</dbReference>